<gene>
    <name evidence="1" type="ORF">S03H2_28522</name>
</gene>
<proteinExistence type="predicted"/>
<reference evidence="1" key="1">
    <citation type="journal article" date="2014" name="Front. Microbiol.">
        <title>High frequency of phylogenetically diverse reductive dehalogenase-homologous genes in deep subseafloor sedimentary metagenomes.</title>
        <authorList>
            <person name="Kawai M."/>
            <person name="Futagami T."/>
            <person name="Toyoda A."/>
            <person name="Takaki Y."/>
            <person name="Nishi S."/>
            <person name="Hori S."/>
            <person name="Arai W."/>
            <person name="Tsubouchi T."/>
            <person name="Morono Y."/>
            <person name="Uchiyama I."/>
            <person name="Ito T."/>
            <person name="Fujiyama A."/>
            <person name="Inagaki F."/>
            <person name="Takami H."/>
        </authorList>
    </citation>
    <scope>NUCLEOTIDE SEQUENCE</scope>
    <source>
        <strain evidence="1">Expedition CK06-06</strain>
    </source>
</reference>
<evidence type="ECO:0000313" key="1">
    <source>
        <dbReference type="EMBL" id="GAH57338.1"/>
    </source>
</evidence>
<dbReference type="AlphaFoldDB" id="X1IID3"/>
<sequence>MIALRENRTFGDIILLALTDYAKEHAPGNPQTILNSYGEGGAQTIHQLVGQIRQKFYNRNEVLKREILQNLKAEGINGMERVNIADKIADWLKEQGKKVYE</sequence>
<organism evidence="1">
    <name type="scientific">marine sediment metagenome</name>
    <dbReference type="NCBI Taxonomy" id="412755"/>
    <lineage>
        <taxon>unclassified sequences</taxon>
        <taxon>metagenomes</taxon>
        <taxon>ecological metagenomes</taxon>
    </lineage>
</organism>
<comment type="caution">
    <text evidence="1">The sequence shown here is derived from an EMBL/GenBank/DDBJ whole genome shotgun (WGS) entry which is preliminary data.</text>
</comment>
<name>X1IID3_9ZZZZ</name>
<accession>X1IID3</accession>
<dbReference type="EMBL" id="BARU01017183">
    <property type="protein sequence ID" value="GAH57338.1"/>
    <property type="molecule type" value="Genomic_DNA"/>
</dbReference>
<protein>
    <submittedName>
        <fullName evidence="1">Uncharacterized protein</fullName>
    </submittedName>
</protein>